<organism evidence="14 15">
    <name type="scientific">Verruconis gallopava</name>
    <dbReference type="NCBI Taxonomy" id="253628"/>
    <lineage>
        <taxon>Eukaryota</taxon>
        <taxon>Fungi</taxon>
        <taxon>Dikarya</taxon>
        <taxon>Ascomycota</taxon>
        <taxon>Pezizomycotina</taxon>
        <taxon>Dothideomycetes</taxon>
        <taxon>Pleosporomycetidae</taxon>
        <taxon>Venturiales</taxon>
        <taxon>Sympoventuriaceae</taxon>
        <taxon>Verruconis</taxon>
    </lineage>
</organism>
<keyword evidence="8" id="KW-0406">Ion transport</keyword>
<dbReference type="OrthoDB" id="19656at2759"/>
<dbReference type="EMBL" id="KN847544">
    <property type="protein sequence ID" value="KIW03478.1"/>
    <property type="molecule type" value="Genomic_DNA"/>
</dbReference>
<evidence type="ECO:0000256" key="11">
    <source>
        <dbReference type="ARBA" id="ARBA00023136"/>
    </source>
</evidence>
<evidence type="ECO:0000256" key="13">
    <source>
        <dbReference type="ARBA" id="ARBA00078731"/>
    </source>
</evidence>
<dbReference type="VEuPathDB" id="FungiDB:PV09_05245"/>
<accession>A0A0D2A9S2</accession>
<keyword evidence="15" id="KW-1185">Reference proteome</keyword>
<evidence type="ECO:0000256" key="9">
    <source>
        <dbReference type="ARBA" id="ARBA00023114"/>
    </source>
</evidence>
<dbReference type="HOGENOM" id="CLU_042174_0_0_1"/>
<dbReference type="GO" id="GO:0006811">
    <property type="term" value="P:monoatomic ion transport"/>
    <property type="evidence" value="ECO:0007669"/>
    <property type="project" value="UniProtKB-KW"/>
</dbReference>
<evidence type="ECO:0000256" key="3">
    <source>
        <dbReference type="ARBA" id="ARBA00022448"/>
    </source>
</evidence>
<comment type="subcellular location">
    <subcellularLocation>
        <location evidence="1">Mitochondrion outer membrane</location>
        <topology evidence="1">Multi-pass membrane protein</topology>
    </subcellularLocation>
</comment>
<dbReference type="AlphaFoldDB" id="A0A0D2A9S2"/>
<dbReference type="InterPro" id="IPR037930">
    <property type="entry name" value="Tom40"/>
</dbReference>
<keyword evidence="4" id="KW-1134">Transmembrane beta strand</keyword>
<keyword evidence="10" id="KW-0496">Mitochondrion</keyword>
<comment type="function">
    <text evidence="12">Channel-forming protein essential for import of protein precursors into mitochondria.</text>
</comment>
<dbReference type="InterPro" id="IPR023614">
    <property type="entry name" value="Porin_dom_sf"/>
</dbReference>
<evidence type="ECO:0000256" key="5">
    <source>
        <dbReference type="ARBA" id="ARBA00022692"/>
    </source>
</evidence>
<dbReference type="STRING" id="253628.A0A0D2A9S2"/>
<name>A0A0D2A9S2_9PEZI</name>
<sequence>MATFSPEKSSDVLSYFTSNAIVQRLSDAFTSFQERREALGLSNPGTVDNISREVDRDVFLNNQAFSGLRAEIAKSFSMSPMFQVSHSLSMGSQTLSPYNFAAMYGSPRVFCQGSIDNDFALSGRFNWRWASGLVTKTSAQIAPGQQSMFSIEQDYQGADFTASAKAMNPSILEGGVTGIFVGDYLQSITPRLALGLNAVWQRAAMNQGPETMISYVGRYKGDDWIGTAQLATLGSLRLSYWRRLAEKVEAGVALDLAAAPGMALGPGMMTPPRREGTATIGAKYDFRASSFRAQVDSQGKVSCLLDKRIAPAVQVTFSGEIDHVKSTSKLGLAVQIENAPEELIEQQERGIGSNEPAPPF</sequence>
<dbReference type="InParanoid" id="A0A0D2A9S2"/>
<dbReference type="RefSeq" id="XP_016213347.1">
    <property type="nucleotide sequence ID" value="XM_016358728.1"/>
</dbReference>
<keyword evidence="3" id="KW-0813">Transport</keyword>
<evidence type="ECO:0000313" key="15">
    <source>
        <dbReference type="Proteomes" id="UP000053259"/>
    </source>
</evidence>
<evidence type="ECO:0000256" key="1">
    <source>
        <dbReference type="ARBA" id="ARBA00004374"/>
    </source>
</evidence>
<comment type="similarity">
    <text evidence="2">Belongs to the Tom40 family.</text>
</comment>
<dbReference type="GO" id="GO:0030150">
    <property type="term" value="P:protein import into mitochondrial matrix"/>
    <property type="evidence" value="ECO:0007669"/>
    <property type="project" value="InterPro"/>
</dbReference>
<dbReference type="GO" id="GO:0046930">
    <property type="term" value="C:pore complex"/>
    <property type="evidence" value="ECO:0007669"/>
    <property type="project" value="UniProtKB-KW"/>
</dbReference>
<gene>
    <name evidence="14" type="ORF">PV09_05245</name>
</gene>
<keyword evidence="11" id="KW-0472">Membrane</keyword>
<protein>
    <recommendedName>
        <fullName evidence="13">Translocase of outer membrane 40 kDa subunit</fullName>
    </recommendedName>
</protein>
<dbReference type="Pfam" id="PF01459">
    <property type="entry name" value="Porin_3"/>
    <property type="match status" value="1"/>
</dbReference>
<evidence type="ECO:0000256" key="4">
    <source>
        <dbReference type="ARBA" id="ARBA00022452"/>
    </source>
</evidence>
<dbReference type="FunFam" id="2.40.160.10:FF:000009">
    <property type="entry name" value="Mitochondrial import receptor subunit TOM40"/>
    <property type="match status" value="1"/>
</dbReference>
<dbReference type="GO" id="GO:0008320">
    <property type="term" value="F:protein transmembrane transporter activity"/>
    <property type="evidence" value="ECO:0007669"/>
    <property type="project" value="InterPro"/>
</dbReference>
<evidence type="ECO:0000313" key="14">
    <source>
        <dbReference type="EMBL" id="KIW03478.1"/>
    </source>
</evidence>
<evidence type="ECO:0000256" key="8">
    <source>
        <dbReference type="ARBA" id="ARBA00023065"/>
    </source>
</evidence>
<dbReference type="FunCoup" id="A0A0D2A9S2">
    <property type="interactions" value="786"/>
</dbReference>
<keyword evidence="7" id="KW-0653">Protein transport</keyword>
<dbReference type="GO" id="GO:0015288">
    <property type="term" value="F:porin activity"/>
    <property type="evidence" value="ECO:0007669"/>
    <property type="project" value="UniProtKB-KW"/>
</dbReference>
<dbReference type="CDD" id="cd07305">
    <property type="entry name" value="Porin3_Tom40"/>
    <property type="match status" value="1"/>
</dbReference>
<evidence type="ECO:0000256" key="6">
    <source>
        <dbReference type="ARBA" id="ARBA00022787"/>
    </source>
</evidence>
<dbReference type="InterPro" id="IPR027246">
    <property type="entry name" value="Porin_Euk/Tom40"/>
</dbReference>
<keyword evidence="5" id="KW-0812">Transmembrane</keyword>
<keyword evidence="6" id="KW-1000">Mitochondrion outer membrane</keyword>
<reference evidence="14 15" key="1">
    <citation type="submission" date="2015-01" db="EMBL/GenBank/DDBJ databases">
        <title>The Genome Sequence of Ochroconis gallopava CBS43764.</title>
        <authorList>
            <consortium name="The Broad Institute Genomics Platform"/>
            <person name="Cuomo C."/>
            <person name="de Hoog S."/>
            <person name="Gorbushina A."/>
            <person name="Stielow B."/>
            <person name="Teixiera M."/>
            <person name="Abouelleil A."/>
            <person name="Chapman S.B."/>
            <person name="Priest M."/>
            <person name="Young S.K."/>
            <person name="Wortman J."/>
            <person name="Nusbaum C."/>
            <person name="Birren B."/>
        </authorList>
    </citation>
    <scope>NUCLEOTIDE SEQUENCE [LARGE SCALE GENOMIC DNA]</scope>
    <source>
        <strain evidence="14 15">CBS 43764</strain>
    </source>
</reference>
<dbReference type="PANTHER" id="PTHR10802">
    <property type="entry name" value="MITOCHONDRIAL IMPORT RECEPTOR SUBUNIT TOM40"/>
    <property type="match status" value="1"/>
</dbReference>
<evidence type="ECO:0000256" key="12">
    <source>
        <dbReference type="ARBA" id="ARBA00053390"/>
    </source>
</evidence>
<evidence type="ECO:0000256" key="7">
    <source>
        <dbReference type="ARBA" id="ARBA00022927"/>
    </source>
</evidence>
<keyword evidence="9" id="KW-0626">Porin</keyword>
<evidence type="ECO:0000256" key="2">
    <source>
        <dbReference type="ARBA" id="ARBA00010510"/>
    </source>
</evidence>
<dbReference type="Gene3D" id="2.40.160.10">
    <property type="entry name" value="Porin"/>
    <property type="match status" value="1"/>
</dbReference>
<dbReference type="GO" id="GO:0005741">
    <property type="term" value="C:mitochondrial outer membrane"/>
    <property type="evidence" value="ECO:0007669"/>
    <property type="project" value="UniProtKB-SubCell"/>
</dbReference>
<proteinExistence type="inferred from homology"/>
<dbReference type="GeneID" id="27313218"/>
<dbReference type="Proteomes" id="UP000053259">
    <property type="component" value="Unassembled WGS sequence"/>
</dbReference>
<evidence type="ECO:0000256" key="10">
    <source>
        <dbReference type="ARBA" id="ARBA00023128"/>
    </source>
</evidence>